<dbReference type="Pfam" id="PF07876">
    <property type="entry name" value="Dabb"/>
    <property type="match status" value="1"/>
</dbReference>
<reference evidence="3 4" key="1">
    <citation type="submission" date="2019-06" db="EMBL/GenBank/DDBJ databases">
        <title>Whole genome shotgun sequence of Glutamicibacter nicotianae NBRC 14234.</title>
        <authorList>
            <person name="Hosoyama A."/>
            <person name="Uohara A."/>
            <person name="Ohji S."/>
            <person name="Ichikawa N."/>
        </authorList>
    </citation>
    <scope>NUCLEOTIDE SEQUENCE [LARGE SCALE GENOMIC DNA]</scope>
    <source>
        <strain evidence="3 4">NBRC 14234</strain>
    </source>
</reference>
<keyword evidence="4" id="KW-1185">Reference proteome</keyword>
<dbReference type="InterPro" id="IPR013097">
    <property type="entry name" value="Dabb"/>
</dbReference>
<dbReference type="Gene3D" id="3.30.70.100">
    <property type="match status" value="1"/>
</dbReference>
<comment type="subunit">
    <text evidence="1">Homodimer.</text>
</comment>
<organism evidence="3 4">
    <name type="scientific">Glutamicibacter nicotianae</name>
    <name type="common">Arthrobacter nicotianae</name>
    <dbReference type="NCBI Taxonomy" id="37929"/>
    <lineage>
        <taxon>Bacteria</taxon>
        <taxon>Bacillati</taxon>
        <taxon>Actinomycetota</taxon>
        <taxon>Actinomycetes</taxon>
        <taxon>Micrococcales</taxon>
        <taxon>Micrococcaceae</taxon>
        <taxon>Glutamicibacter</taxon>
    </lineage>
</organism>
<comment type="caution">
    <text evidence="3">The sequence shown here is derived from an EMBL/GenBank/DDBJ whole genome shotgun (WGS) entry which is preliminary data.</text>
</comment>
<dbReference type="EMBL" id="BJNE01000026">
    <property type="protein sequence ID" value="GEC13994.1"/>
    <property type="molecule type" value="Genomic_DNA"/>
</dbReference>
<dbReference type="Proteomes" id="UP000316242">
    <property type="component" value="Unassembled WGS sequence"/>
</dbReference>
<dbReference type="PROSITE" id="PS51502">
    <property type="entry name" value="S_R_A_B_BARREL"/>
    <property type="match status" value="1"/>
</dbReference>
<dbReference type="PANTHER" id="PTHR33178">
    <property type="match status" value="1"/>
</dbReference>
<dbReference type="InterPro" id="IPR011008">
    <property type="entry name" value="Dimeric_a/b-barrel"/>
</dbReference>
<dbReference type="SUPFAM" id="SSF54909">
    <property type="entry name" value="Dimeric alpha+beta barrel"/>
    <property type="match status" value="1"/>
</dbReference>
<proteinExistence type="predicted"/>
<dbReference type="SMART" id="SM00886">
    <property type="entry name" value="Dabb"/>
    <property type="match status" value="1"/>
</dbReference>
<accession>A0ABQ0RQA4</accession>
<evidence type="ECO:0000256" key="1">
    <source>
        <dbReference type="ARBA" id="ARBA00011738"/>
    </source>
</evidence>
<protein>
    <recommendedName>
        <fullName evidence="2">Stress-response A/B barrel domain-containing protein</fullName>
    </recommendedName>
</protein>
<dbReference type="PANTHER" id="PTHR33178:SF10">
    <property type="entry name" value="STRESS-RESPONSE A_B BARREL DOMAIN-CONTAINING PROTEIN"/>
    <property type="match status" value="1"/>
</dbReference>
<evidence type="ECO:0000313" key="4">
    <source>
        <dbReference type="Proteomes" id="UP000316242"/>
    </source>
</evidence>
<gene>
    <name evidence="3" type="ORF">ANI01nite_31970</name>
</gene>
<evidence type="ECO:0000313" key="3">
    <source>
        <dbReference type="EMBL" id="GEC13994.1"/>
    </source>
</evidence>
<evidence type="ECO:0000259" key="2">
    <source>
        <dbReference type="PROSITE" id="PS51502"/>
    </source>
</evidence>
<sequence>MIRQWGISVPAVRMVTYKLAERHSGKGTKMSKVRHVFAWRVSAGNKQEEIVEILNTLPPRLEFIKGWEIGTHAGDPGDNGAPWDGVLISDFESWDDLDRYSTDPFHLEVVATLMPMFADRAVVDYEVEGE</sequence>
<feature type="domain" description="Stress-response A/B barrel" evidence="2">
    <location>
        <begin position="33"/>
        <end position="125"/>
    </location>
</feature>
<name>A0ABQ0RQA4_GLUNI</name>
<dbReference type="InterPro" id="IPR044662">
    <property type="entry name" value="HS1/DABB1-like"/>
</dbReference>